<reference evidence="5" key="1">
    <citation type="journal article" date="2018" name="Nat. Microbiol.">
        <title>Leveraging single-cell genomics to expand the fungal tree of life.</title>
        <authorList>
            <person name="Ahrendt S.R."/>
            <person name="Quandt C.A."/>
            <person name="Ciobanu D."/>
            <person name="Clum A."/>
            <person name="Salamov A."/>
            <person name="Andreopoulos B."/>
            <person name="Cheng J.F."/>
            <person name="Woyke T."/>
            <person name="Pelin A."/>
            <person name="Henrissat B."/>
            <person name="Reynolds N.K."/>
            <person name="Benny G.L."/>
            <person name="Smith M.E."/>
            <person name="James T.Y."/>
            <person name="Grigoriev I.V."/>
        </authorList>
    </citation>
    <scope>NUCLEOTIDE SEQUENCE [LARGE SCALE GENOMIC DNA]</scope>
    <source>
        <strain evidence="5">RSA 1356</strain>
    </source>
</reference>
<feature type="disulfide bond" description="Redox-active" evidence="3">
    <location>
        <begin position="72"/>
        <end position="76"/>
    </location>
</feature>
<dbReference type="FunFam" id="3.40.30.10:FF:000013">
    <property type="entry name" value="Blast:Protein SCO1 homolog, mitochondrial"/>
    <property type="match status" value="1"/>
</dbReference>
<dbReference type="GO" id="GO:0005739">
    <property type="term" value="C:mitochondrion"/>
    <property type="evidence" value="ECO:0007669"/>
    <property type="project" value="GOC"/>
</dbReference>
<dbReference type="OrthoDB" id="270009at2759"/>
<dbReference type="PANTHER" id="PTHR12151">
    <property type="entry name" value="ELECTRON TRANSPORT PROTIN SCO1/SENC FAMILY MEMBER"/>
    <property type="match status" value="1"/>
</dbReference>
<dbReference type="SUPFAM" id="SSF52833">
    <property type="entry name" value="Thioredoxin-like"/>
    <property type="match status" value="1"/>
</dbReference>
<feature type="binding site" evidence="2">
    <location>
        <position position="76"/>
    </location>
    <ligand>
        <name>Cu cation</name>
        <dbReference type="ChEBI" id="CHEBI:23378"/>
    </ligand>
</feature>
<dbReference type="InterPro" id="IPR003782">
    <property type="entry name" value="SCO1/SenC"/>
</dbReference>
<sequence>FNWKAASLFVAAGTGLVWYFRNERAKIEAARKYYGKPKLGGPFELIDQNGQPRSERDFMGKYMLVYFGFTNCPDICPEEMDKMAEVVDQLDAESEFKDAVTPVFITCDPQRDSVERVRDYVKEFHAKMVGLTGSHEQVAKAARAYRVYYSKPPDVEEGEDYLVDHSIFFYLMDPEGKFVDYY</sequence>
<dbReference type="EMBL" id="KZ992750">
    <property type="protein sequence ID" value="RKP07213.1"/>
    <property type="molecule type" value="Genomic_DNA"/>
</dbReference>
<feature type="binding site" evidence="2">
    <location>
        <position position="165"/>
    </location>
    <ligand>
        <name>Cu cation</name>
        <dbReference type="ChEBI" id="CHEBI:23378"/>
    </ligand>
</feature>
<name>A0A4P9XMR5_9FUNG</name>
<keyword evidence="3" id="KW-1015">Disulfide bond</keyword>
<dbReference type="InterPro" id="IPR036249">
    <property type="entry name" value="Thioredoxin-like_sf"/>
</dbReference>
<dbReference type="GO" id="GO:0005507">
    <property type="term" value="F:copper ion binding"/>
    <property type="evidence" value="ECO:0007669"/>
    <property type="project" value="UniProtKB-ARBA"/>
</dbReference>
<keyword evidence="5" id="KW-1185">Reference proteome</keyword>
<dbReference type="AlphaFoldDB" id="A0A4P9XMR5"/>
<dbReference type="GO" id="GO:0033617">
    <property type="term" value="P:mitochondrial respiratory chain complex IV assembly"/>
    <property type="evidence" value="ECO:0007669"/>
    <property type="project" value="TreeGrafter"/>
</dbReference>
<evidence type="ECO:0000256" key="3">
    <source>
        <dbReference type="PIRSR" id="PIRSR603782-2"/>
    </source>
</evidence>
<accession>A0A4P9XMR5</accession>
<organism evidence="4 5">
    <name type="scientific">Thamnocephalis sphaerospora</name>
    <dbReference type="NCBI Taxonomy" id="78915"/>
    <lineage>
        <taxon>Eukaryota</taxon>
        <taxon>Fungi</taxon>
        <taxon>Fungi incertae sedis</taxon>
        <taxon>Zoopagomycota</taxon>
        <taxon>Zoopagomycotina</taxon>
        <taxon>Zoopagomycetes</taxon>
        <taxon>Zoopagales</taxon>
        <taxon>Sigmoideomycetaceae</taxon>
        <taxon>Thamnocephalis</taxon>
    </lineage>
</organism>
<keyword evidence="2" id="KW-0186">Copper</keyword>
<dbReference type="Pfam" id="PF02630">
    <property type="entry name" value="SCO1-SenC"/>
    <property type="match status" value="1"/>
</dbReference>
<evidence type="ECO:0000256" key="2">
    <source>
        <dbReference type="PIRSR" id="PIRSR603782-1"/>
    </source>
</evidence>
<keyword evidence="2" id="KW-0479">Metal-binding</keyword>
<proteinExistence type="inferred from homology"/>
<dbReference type="CDD" id="cd02968">
    <property type="entry name" value="SCO"/>
    <property type="match status" value="1"/>
</dbReference>
<protein>
    <submittedName>
        <fullName evidence="4">H-sco1</fullName>
    </submittedName>
</protein>
<comment type="similarity">
    <text evidence="1">Belongs to the SCO1/2 family.</text>
</comment>
<dbReference type="Gene3D" id="3.40.30.10">
    <property type="entry name" value="Glutaredoxin"/>
    <property type="match status" value="1"/>
</dbReference>
<feature type="non-terminal residue" evidence="4">
    <location>
        <position position="1"/>
    </location>
</feature>
<feature type="non-terminal residue" evidence="4">
    <location>
        <position position="182"/>
    </location>
</feature>
<dbReference type="STRING" id="78915.A0A4P9XMR5"/>
<evidence type="ECO:0000256" key="1">
    <source>
        <dbReference type="ARBA" id="ARBA00010996"/>
    </source>
</evidence>
<gene>
    <name evidence="4" type="ORF">THASP1DRAFT_3110</name>
</gene>
<feature type="binding site" evidence="2">
    <location>
        <position position="72"/>
    </location>
    <ligand>
        <name>Cu cation</name>
        <dbReference type="ChEBI" id="CHEBI:23378"/>
    </ligand>
</feature>
<dbReference type="PANTHER" id="PTHR12151:SF5">
    <property type="entry name" value="AT19154P"/>
    <property type="match status" value="1"/>
</dbReference>
<evidence type="ECO:0000313" key="4">
    <source>
        <dbReference type="EMBL" id="RKP07213.1"/>
    </source>
</evidence>
<evidence type="ECO:0000313" key="5">
    <source>
        <dbReference type="Proteomes" id="UP000271241"/>
    </source>
</evidence>
<dbReference type="Proteomes" id="UP000271241">
    <property type="component" value="Unassembled WGS sequence"/>
</dbReference>